<protein>
    <submittedName>
        <fullName evidence="2">Uncharacterized protein</fullName>
    </submittedName>
</protein>
<name>A0ABD2BP47_VESMC</name>
<reference evidence="2 3" key="1">
    <citation type="journal article" date="2024" name="Ann. Entomol. Soc. Am.">
        <title>Genomic analyses of the southern and eastern yellowjacket wasps (Hymenoptera: Vespidae) reveal evolutionary signatures of social life.</title>
        <authorList>
            <person name="Catto M.A."/>
            <person name="Caine P.B."/>
            <person name="Orr S.E."/>
            <person name="Hunt B.G."/>
            <person name="Goodisman M.A.D."/>
        </authorList>
    </citation>
    <scope>NUCLEOTIDE SEQUENCE [LARGE SCALE GENOMIC DNA]</scope>
    <source>
        <strain evidence="2">232</strain>
        <tissue evidence="2">Head and thorax</tissue>
    </source>
</reference>
<organism evidence="2 3">
    <name type="scientific">Vespula maculifrons</name>
    <name type="common">Eastern yellow jacket</name>
    <name type="synonym">Wasp</name>
    <dbReference type="NCBI Taxonomy" id="7453"/>
    <lineage>
        <taxon>Eukaryota</taxon>
        <taxon>Metazoa</taxon>
        <taxon>Ecdysozoa</taxon>
        <taxon>Arthropoda</taxon>
        <taxon>Hexapoda</taxon>
        <taxon>Insecta</taxon>
        <taxon>Pterygota</taxon>
        <taxon>Neoptera</taxon>
        <taxon>Endopterygota</taxon>
        <taxon>Hymenoptera</taxon>
        <taxon>Apocrita</taxon>
        <taxon>Aculeata</taxon>
        <taxon>Vespoidea</taxon>
        <taxon>Vespidae</taxon>
        <taxon>Vespinae</taxon>
        <taxon>Vespula</taxon>
    </lineage>
</organism>
<accession>A0ABD2BP47</accession>
<dbReference type="AlphaFoldDB" id="A0ABD2BP47"/>
<feature type="non-terminal residue" evidence="2">
    <location>
        <position position="1"/>
    </location>
</feature>
<feature type="region of interest" description="Disordered" evidence="1">
    <location>
        <begin position="1"/>
        <end position="61"/>
    </location>
</feature>
<evidence type="ECO:0000256" key="1">
    <source>
        <dbReference type="SAM" id="MobiDB-lite"/>
    </source>
</evidence>
<feature type="compositionally biased region" description="Basic and acidic residues" evidence="1">
    <location>
        <begin position="1"/>
        <end position="15"/>
    </location>
</feature>
<evidence type="ECO:0000313" key="2">
    <source>
        <dbReference type="EMBL" id="KAL2734561.1"/>
    </source>
</evidence>
<feature type="compositionally biased region" description="Polar residues" evidence="1">
    <location>
        <begin position="21"/>
        <end position="31"/>
    </location>
</feature>
<feature type="compositionally biased region" description="Acidic residues" evidence="1">
    <location>
        <begin position="38"/>
        <end position="55"/>
    </location>
</feature>
<proteinExistence type="predicted"/>
<gene>
    <name evidence="2" type="ORF">V1477_013738</name>
</gene>
<evidence type="ECO:0000313" key="3">
    <source>
        <dbReference type="Proteomes" id="UP001607303"/>
    </source>
</evidence>
<dbReference type="EMBL" id="JAYRBN010000071">
    <property type="protein sequence ID" value="KAL2734561.1"/>
    <property type="molecule type" value="Genomic_DNA"/>
</dbReference>
<comment type="caution">
    <text evidence="2">The sequence shown here is derived from an EMBL/GenBank/DDBJ whole genome shotgun (WGS) entry which is preliminary data.</text>
</comment>
<keyword evidence="3" id="KW-1185">Reference proteome</keyword>
<dbReference type="Proteomes" id="UP001607303">
    <property type="component" value="Unassembled WGS sequence"/>
</dbReference>
<sequence>LHDQGRQGRQRDLKGDIWGTSGPSEIYGTQHNHPRMEDNEEDDEEDEEDEEDDDNERNGPLDRTLFLVEIEEMHRKILLYSTLARIRCALASSATLCFLKEESSPNAVYPSILTLY</sequence>